<feature type="compositionally biased region" description="Low complexity" evidence="1">
    <location>
        <begin position="94"/>
        <end position="114"/>
    </location>
</feature>
<evidence type="ECO:0000313" key="3">
    <source>
        <dbReference type="Proteomes" id="UP001337655"/>
    </source>
</evidence>
<name>A0AAV9PDH1_9PEZI</name>
<feature type="region of interest" description="Disordered" evidence="1">
    <location>
        <begin position="341"/>
        <end position="382"/>
    </location>
</feature>
<feature type="region of interest" description="Disordered" evidence="1">
    <location>
        <begin position="1"/>
        <end position="79"/>
    </location>
</feature>
<dbReference type="Proteomes" id="UP001337655">
    <property type="component" value="Unassembled WGS sequence"/>
</dbReference>
<gene>
    <name evidence="2" type="ORF">LTR77_005698</name>
</gene>
<accession>A0AAV9PDH1</accession>
<keyword evidence="3" id="KW-1185">Reference proteome</keyword>
<organism evidence="2 3">
    <name type="scientific">Saxophila tyrrhenica</name>
    <dbReference type="NCBI Taxonomy" id="1690608"/>
    <lineage>
        <taxon>Eukaryota</taxon>
        <taxon>Fungi</taxon>
        <taxon>Dikarya</taxon>
        <taxon>Ascomycota</taxon>
        <taxon>Pezizomycotina</taxon>
        <taxon>Dothideomycetes</taxon>
        <taxon>Dothideomycetidae</taxon>
        <taxon>Mycosphaerellales</taxon>
        <taxon>Extremaceae</taxon>
        <taxon>Saxophila</taxon>
    </lineage>
</organism>
<comment type="caution">
    <text evidence="2">The sequence shown here is derived from an EMBL/GenBank/DDBJ whole genome shotgun (WGS) entry which is preliminary data.</text>
</comment>
<dbReference type="AlphaFoldDB" id="A0AAV9PDH1"/>
<dbReference type="RefSeq" id="XP_064659066.1">
    <property type="nucleotide sequence ID" value="XM_064802941.1"/>
</dbReference>
<dbReference type="EMBL" id="JAVRRT010000008">
    <property type="protein sequence ID" value="KAK5169720.1"/>
    <property type="molecule type" value="Genomic_DNA"/>
</dbReference>
<feature type="compositionally biased region" description="Polar residues" evidence="1">
    <location>
        <begin position="359"/>
        <end position="377"/>
    </location>
</feature>
<protein>
    <submittedName>
        <fullName evidence="2">Uncharacterized protein</fullName>
    </submittedName>
</protein>
<feature type="compositionally biased region" description="Basic and acidic residues" evidence="1">
    <location>
        <begin position="115"/>
        <end position="134"/>
    </location>
</feature>
<dbReference type="GeneID" id="89927039"/>
<reference evidence="2 3" key="1">
    <citation type="submission" date="2023-08" db="EMBL/GenBank/DDBJ databases">
        <title>Black Yeasts Isolated from many extreme environments.</title>
        <authorList>
            <person name="Coleine C."/>
            <person name="Stajich J.E."/>
            <person name="Selbmann L."/>
        </authorList>
    </citation>
    <scope>NUCLEOTIDE SEQUENCE [LARGE SCALE GENOMIC DNA]</scope>
    <source>
        <strain evidence="2 3">CCFEE 5935</strain>
    </source>
</reference>
<sequence length="417" mass="46190">MQKDKEIQRAGTRSGSDDPHHRPSSEDLSAYDPVEECIQGAGSPMELDLNPGQSDDSQDILQGLSDLLKPSTSSPRIFGASMLSEPVDIWQDVPRGLSRSPSIRSSARPPTSARLRIDLDLKDSARSATQEKVDPGPTQPSEEPVVPGVRWPGLNKHELNAWRRKLPPSQRIEIMSAYLRWERGRISLRLEKLEDQYDRLATAKLIGTKEWNDQVQAVSKAAVAACLHHGAWHDACLFAKATGSSDGTDWVWFRDDLQDAASRMRAALDRLLLRSERLFMRSMRNKPADLSPAKAPSRVRQVRGEIATPGSVRGREARAKQKERVLHRALSLELGVKYPSSPISPLRQERGKSPDTYMDSESASEGSTLQDEQYTFESETDVDAVDMSTVVQRLAMAVADDLQSDQALSGRASPGFS</sequence>
<proteinExistence type="predicted"/>
<feature type="region of interest" description="Disordered" evidence="1">
    <location>
        <begin position="93"/>
        <end position="150"/>
    </location>
</feature>
<feature type="compositionally biased region" description="Basic and acidic residues" evidence="1">
    <location>
        <begin position="15"/>
        <end position="25"/>
    </location>
</feature>
<evidence type="ECO:0000256" key="1">
    <source>
        <dbReference type="SAM" id="MobiDB-lite"/>
    </source>
</evidence>
<evidence type="ECO:0000313" key="2">
    <source>
        <dbReference type="EMBL" id="KAK5169720.1"/>
    </source>
</evidence>